<sequence>METKPRRRISSCNRESLLPKRSTLMSKTRLSKQEDGSMRCCLNAGNLSASIAKFLGIKTCPARIKEIVSKSYRKCSKSEKVASV</sequence>
<gene>
    <name evidence="1" type="ORF">BOLC9T59051H</name>
</gene>
<accession>A0A3P6E326</accession>
<dbReference type="AlphaFoldDB" id="A0A3P6E326"/>
<name>A0A3P6E326_BRAOL</name>
<protein>
    <submittedName>
        <fullName evidence="1">Uncharacterized protein</fullName>
    </submittedName>
</protein>
<dbReference type="EMBL" id="LR031875">
    <property type="protein sequence ID" value="VDD33728.1"/>
    <property type="molecule type" value="Genomic_DNA"/>
</dbReference>
<proteinExistence type="predicted"/>
<evidence type="ECO:0000313" key="1">
    <source>
        <dbReference type="EMBL" id="VDD33728.1"/>
    </source>
</evidence>
<reference evidence="1" key="1">
    <citation type="submission" date="2018-11" db="EMBL/GenBank/DDBJ databases">
        <authorList>
            <consortium name="Genoscope - CEA"/>
            <person name="William W."/>
        </authorList>
    </citation>
    <scope>NUCLEOTIDE SEQUENCE</scope>
</reference>
<organism evidence="1">
    <name type="scientific">Brassica oleracea</name>
    <name type="common">Wild cabbage</name>
    <dbReference type="NCBI Taxonomy" id="3712"/>
    <lineage>
        <taxon>Eukaryota</taxon>
        <taxon>Viridiplantae</taxon>
        <taxon>Streptophyta</taxon>
        <taxon>Embryophyta</taxon>
        <taxon>Tracheophyta</taxon>
        <taxon>Spermatophyta</taxon>
        <taxon>Magnoliopsida</taxon>
        <taxon>eudicotyledons</taxon>
        <taxon>Gunneridae</taxon>
        <taxon>Pentapetalae</taxon>
        <taxon>rosids</taxon>
        <taxon>malvids</taxon>
        <taxon>Brassicales</taxon>
        <taxon>Brassicaceae</taxon>
        <taxon>Brassiceae</taxon>
        <taxon>Brassica</taxon>
    </lineage>
</organism>